<dbReference type="GO" id="GO:0004497">
    <property type="term" value="F:monooxygenase activity"/>
    <property type="evidence" value="ECO:0007669"/>
    <property type="project" value="UniProtKB-KW"/>
</dbReference>
<evidence type="ECO:0000256" key="4">
    <source>
        <dbReference type="ARBA" id="ARBA00022723"/>
    </source>
</evidence>
<evidence type="ECO:0000256" key="2">
    <source>
        <dbReference type="ARBA" id="ARBA00010617"/>
    </source>
</evidence>
<dbReference type="PANTHER" id="PTHR46696:SF1">
    <property type="entry name" value="CYTOCHROME P450 YJIB-RELATED"/>
    <property type="match status" value="1"/>
</dbReference>
<dbReference type="GO" id="GO:0020037">
    <property type="term" value="F:heme binding"/>
    <property type="evidence" value="ECO:0007669"/>
    <property type="project" value="InterPro"/>
</dbReference>
<evidence type="ECO:0000256" key="1">
    <source>
        <dbReference type="ARBA" id="ARBA00001971"/>
    </source>
</evidence>
<evidence type="ECO:0000313" key="9">
    <source>
        <dbReference type="EMBL" id="TDU28380.1"/>
    </source>
</evidence>
<keyword evidence="7 8" id="KW-0503">Monooxygenase</keyword>
<dbReference type="Gene3D" id="1.10.630.10">
    <property type="entry name" value="Cytochrome P450"/>
    <property type="match status" value="1"/>
</dbReference>
<dbReference type="Pfam" id="PF00067">
    <property type="entry name" value="p450"/>
    <property type="match status" value="1"/>
</dbReference>
<accession>A0A4R7P5S8</accession>
<keyword evidence="4 8" id="KW-0479">Metal-binding</keyword>
<keyword evidence="3 8" id="KW-0349">Heme</keyword>
<protein>
    <recommendedName>
        <fullName evidence="11">Cytochrome P450</fullName>
    </recommendedName>
</protein>
<reference evidence="9 10" key="1">
    <citation type="submission" date="2019-03" db="EMBL/GenBank/DDBJ databases">
        <title>Genomic Encyclopedia of Type Strains, Phase IV (KMG-IV): sequencing the most valuable type-strain genomes for metagenomic binning, comparative biology and taxonomic classification.</title>
        <authorList>
            <person name="Goeker M."/>
        </authorList>
    </citation>
    <scope>NUCLEOTIDE SEQUENCE [LARGE SCALE GENOMIC DNA]</scope>
    <source>
        <strain evidence="9 10">DSM 26377</strain>
    </source>
</reference>
<dbReference type="CDD" id="cd20625">
    <property type="entry name" value="CYP164-like"/>
    <property type="match status" value="1"/>
</dbReference>
<dbReference type="PANTHER" id="PTHR46696">
    <property type="entry name" value="P450, PUTATIVE (EUROFUNG)-RELATED"/>
    <property type="match status" value="1"/>
</dbReference>
<dbReference type="PRINTS" id="PR00359">
    <property type="entry name" value="BP450"/>
</dbReference>
<evidence type="ECO:0000256" key="3">
    <source>
        <dbReference type="ARBA" id="ARBA00022617"/>
    </source>
</evidence>
<dbReference type="FunFam" id="1.10.630.10:FF:000018">
    <property type="entry name" value="Cytochrome P450 monooxygenase"/>
    <property type="match status" value="1"/>
</dbReference>
<keyword evidence="6 8" id="KW-0408">Iron</keyword>
<evidence type="ECO:0000256" key="6">
    <source>
        <dbReference type="ARBA" id="ARBA00023004"/>
    </source>
</evidence>
<dbReference type="Proteomes" id="UP000295341">
    <property type="component" value="Unassembled WGS sequence"/>
</dbReference>
<name>A0A4R7P5S8_9GAMM</name>
<gene>
    <name evidence="9" type="ORF">DFR24_2749</name>
</gene>
<keyword evidence="10" id="KW-1185">Reference proteome</keyword>
<evidence type="ECO:0008006" key="11">
    <source>
        <dbReference type="Google" id="ProtNLM"/>
    </source>
</evidence>
<dbReference type="AlphaFoldDB" id="A0A4R7P5S8"/>
<comment type="caution">
    <text evidence="9">The sequence shown here is derived from an EMBL/GenBank/DDBJ whole genome shotgun (WGS) entry which is preliminary data.</text>
</comment>
<dbReference type="InterPro" id="IPR002397">
    <property type="entry name" value="Cyt_P450_B"/>
</dbReference>
<proteinExistence type="inferred from homology"/>
<dbReference type="InterPro" id="IPR001128">
    <property type="entry name" value="Cyt_P450"/>
</dbReference>
<organism evidence="9 10">
    <name type="scientific">Panacagrimonas perspica</name>
    <dbReference type="NCBI Taxonomy" id="381431"/>
    <lineage>
        <taxon>Bacteria</taxon>
        <taxon>Pseudomonadati</taxon>
        <taxon>Pseudomonadota</taxon>
        <taxon>Gammaproteobacteria</taxon>
        <taxon>Nevskiales</taxon>
        <taxon>Nevskiaceae</taxon>
        <taxon>Panacagrimonas</taxon>
    </lineage>
</organism>
<dbReference type="InterPro" id="IPR036396">
    <property type="entry name" value="Cyt_P450_sf"/>
</dbReference>
<sequence length="408" mass="45924">MSTSAENPAAAPVGDWCGADPFAPDFRDDPYPALHRLREQDPVNLTPVNTWRISRYDDVAAIFKVAKTSQTATDGTAPNFDPLDQRGSFLEFMLNKDDPEHKRLRRLAAQSLSGKTVRLMEDEVKSSVRNAMDTALKQGGMEIIADMAHYVPSRMMCQIMGVPEKDRQLFNEWTAARTNAFFARFLPPDVQKRTRDAGCAMADYFEDLVRVRRKALGDDMVSALIRAEDEGDKLRDGELVVQAIGIIIAGYETTIGMIGNGLRAFLDHPDQLEILRKDPELIVNACEECLRYDTPILFNWRVLAEPFEVGGKLLPTDAVIWQMLGSANRDPARFPDPDKFDIRRKDVAHQAFGGGIHFCIGNALARMEARHAINEFAQRTKGLRIEQGKLEWSHSFFRVMASLPITFH</sequence>
<dbReference type="SUPFAM" id="SSF48264">
    <property type="entry name" value="Cytochrome P450"/>
    <property type="match status" value="1"/>
</dbReference>
<comment type="cofactor">
    <cofactor evidence="1">
        <name>heme</name>
        <dbReference type="ChEBI" id="CHEBI:30413"/>
    </cofactor>
</comment>
<dbReference type="InterPro" id="IPR017972">
    <property type="entry name" value="Cyt_P450_CS"/>
</dbReference>
<dbReference type="GO" id="GO:0016705">
    <property type="term" value="F:oxidoreductase activity, acting on paired donors, with incorporation or reduction of molecular oxygen"/>
    <property type="evidence" value="ECO:0007669"/>
    <property type="project" value="InterPro"/>
</dbReference>
<dbReference type="GO" id="GO:0005506">
    <property type="term" value="F:iron ion binding"/>
    <property type="evidence" value="ECO:0007669"/>
    <property type="project" value="InterPro"/>
</dbReference>
<evidence type="ECO:0000256" key="8">
    <source>
        <dbReference type="RuleBase" id="RU000461"/>
    </source>
</evidence>
<dbReference type="PROSITE" id="PS00086">
    <property type="entry name" value="CYTOCHROME_P450"/>
    <property type="match status" value="1"/>
</dbReference>
<comment type="similarity">
    <text evidence="2 8">Belongs to the cytochrome P450 family.</text>
</comment>
<keyword evidence="5 8" id="KW-0560">Oxidoreductase</keyword>
<evidence type="ECO:0000256" key="5">
    <source>
        <dbReference type="ARBA" id="ARBA00023002"/>
    </source>
</evidence>
<dbReference type="EMBL" id="SOBT01000009">
    <property type="protein sequence ID" value="TDU28380.1"/>
    <property type="molecule type" value="Genomic_DNA"/>
</dbReference>
<dbReference type="RefSeq" id="WP_162851203.1">
    <property type="nucleotide sequence ID" value="NZ_MWIN01000029.1"/>
</dbReference>
<evidence type="ECO:0000313" key="10">
    <source>
        <dbReference type="Proteomes" id="UP000295341"/>
    </source>
</evidence>
<evidence type="ECO:0000256" key="7">
    <source>
        <dbReference type="ARBA" id="ARBA00023033"/>
    </source>
</evidence>